<keyword evidence="4 6" id="KW-0472">Membrane</keyword>
<keyword evidence="3 6" id="KW-1133">Transmembrane helix</keyword>
<dbReference type="Pfam" id="PF03006">
    <property type="entry name" value="HlyIII"/>
    <property type="match status" value="1"/>
</dbReference>
<protein>
    <submittedName>
        <fullName evidence="7">Hemolysin III</fullName>
    </submittedName>
</protein>
<evidence type="ECO:0000256" key="1">
    <source>
        <dbReference type="ARBA" id="ARBA00004141"/>
    </source>
</evidence>
<dbReference type="EMBL" id="SNYW01000007">
    <property type="protein sequence ID" value="TDQ83392.1"/>
    <property type="molecule type" value="Genomic_DNA"/>
</dbReference>
<dbReference type="GO" id="GO:0016020">
    <property type="term" value="C:membrane"/>
    <property type="evidence" value="ECO:0007669"/>
    <property type="project" value="UniProtKB-SubCell"/>
</dbReference>
<evidence type="ECO:0000256" key="4">
    <source>
        <dbReference type="ARBA" id="ARBA00023136"/>
    </source>
</evidence>
<feature type="transmembrane region" description="Helical" evidence="6">
    <location>
        <begin position="42"/>
        <end position="64"/>
    </location>
</feature>
<feature type="binding site" evidence="5">
    <location>
        <position position="191"/>
    </location>
    <ligand>
        <name>Zn(2+)</name>
        <dbReference type="ChEBI" id="CHEBI:29105"/>
    </ligand>
</feature>
<feature type="transmembrane region" description="Helical" evidence="6">
    <location>
        <begin position="133"/>
        <end position="152"/>
    </location>
</feature>
<dbReference type="InterPro" id="IPR004254">
    <property type="entry name" value="AdipoR/HlyIII-related"/>
</dbReference>
<keyword evidence="2 6" id="KW-0812">Transmembrane</keyword>
<keyword evidence="5" id="KW-0862">Zinc</keyword>
<name>A0A4R6WWG2_9PROT</name>
<dbReference type="Proteomes" id="UP000295783">
    <property type="component" value="Unassembled WGS sequence"/>
</dbReference>
<organism evidence="7 8">
    <name type="scientific">Dongia mobilis</name>
    <dbReference type="NCBI Taxonomy" id="578943"/>
    <lineage>
        <taxon>Bacteria</taxon>
        <taxon>Pseudomonadati</taxon>
        <taxon>Pseudomonadota</taxon>
        <taxon>Alphaproteobacteria</taxon>
        <taxon>Rhodospirillales</taxon>
        <taxon>Dongiaceae</taxon>
        <taxon>Dongia</taxon>
    </lineage>
</organism>
<keyword evidence="8" id="KW-1185">Reference proteome</keyword>
<feature type="transmembrane region" description="Helical" evidence="6">
    <location>
        <begin position="84"/>
        <end position="102"/>
    </location>
</feature>
<evidence type="ECO:0000256" key="5">
    <source>
        <dbReference type="PIRSR" id="PIRSR604254-1"/>
    </source>
</evidence>
<reference evidence="7 8" key="1">
    <citation type="submission" date="2019-03" db="EMBL/GenBank/DDBJ databases">
        <title>Genomic Encyclopedia of Type Strains, Phase III (KMG-III): the genomes of soil and plant-associated and newly described type strains.</title>
        <authorList>
            <person name="Whitman W."/>
        </authorList>
    </citation>
    <scope>NUCLEOTIDE SEQUENCE [LARGE SCALE GENOMIC DNA]</scope>
    <source>
        <strain evidence="7 8">CGMCC 1.7660</strain>
    </source>
</reference>
<feature type="transmembrane region" description="Helical" evidence="6">
    <location>
        <begin position="12"/>
        <end position="36"/>
    </location>
</feature>
<keyword evidence="5" id="KW-0479">Metal-binding</keyword>
<comment type="subcellular location">
    <subcellularLocation>
        <location evidence="1">Membrane</location>
        <topology evidence="1">Multi-pass membrane protein</topology>
    </subcellularLocation>
</comment>
<dbReference type="PANTHER" id="PTHR20855:SF3">
    <property type="entry name" value="LD03007P"/>
    <property type="match status" value="1"/>
</dbReference>
<dbReference type="GO" id="GO:0046872">
    <property type="term" value="F:metal ion binding"/>
    <property type="evidence" value="ECO:0007669"/>
    <property type="project" value="UniProtKB-KW"/>
</dbReference>
<accession>A0A4R6WWG2</accession>
<gene>
    <name evidence="7" type="ORF">A8950_1679</name>
</gene>
<evidence type="ECO:0000256" key="2">
    <source>
        <dbReference type="ARBA" id="ARBA00022692"/>
    </source>
</evidence>
<proteinExistence type="predicted"/>
<dbReference type="PANTHER" id="PTHR20855">
    <property type="entry name" value="ADIPOR/PROGESTIN RECEPTOR-RELATED"/>
    <property type="match status" value="1"/>
</dbReference>
<evidence type="ECO:0000313" key="8">
    <source>
        <dbReference type="Proteomes" id="UP000295783"/>
    </source>
</evidence>
<feature type="transmembrane region" description="Helical" evidence="6">
    <location>
        <begin position="108"/>
        <end position="126"/>
    </location>
</feature>
<evidence type="ECO:0000256" key="6">
    <source>
        <dbReference type="SAM" id="Phobius"/>
    </source>
</evidence>
<evidence type="ECO:0000313" key="7">
    <source>
        <dbReference type="EMBL" id="TDQ83392.1"/>
    </source>
</evidence>
<comment type="caution">
    <text evidence="7">The sequence shown here is derived from an EMBL/GenBank/DDBJ whole genome shotgun (WGS) entry which is preliminary data.</text>
</comment>
<feature type="transmembrane region" description="Helical" evidence="6">
    <location>
        <begin position="158"/>
        <end position="177"/>
    </location>
</feature>
<sequence length="210" mass="22851">MPRMPIGRARQVNRALLTATLGLGVVALLSILQLAATPHATAGHLAAIVFAISLLICSLFSFLYNMYETSRFRPFLRYCDHGAIFLLIAGTYTPFVIQGVLGPFGIDLLVWVWALALVGIALKVVLRCRYDRAFVGLYLLLGWLFLFSIEPFVDLNPLVALVFLAVGGLAYTVGAVIYGRHIGNWTDPVWHGCVLAGSGSHYVAVLSLMG</sequence>
<evidence type="ECO:0000256" key="3">
    <source>
        <dbReference type="ARBA" id="ARBA00022989"/>
    </source>
</evidence>
<dbReference type="AlphaFoldDB" id="A0A4R6WWG2"/>